<evidence type="ECO:0000256" key="1">
    <source>
        <dbReference type="ARBA" id="ARBA00004123"/>
    </source>
</evidence>
<dbReference type="SUPFAM" id="SSF82708">
    <property type="entry name" value="R3H domain"/>
    <property type="match status" value="1"/>
</dbReference>
<feature type="domain" description="RING-type" evidence="11">
    <location>
        <begin position="35"/>
        <end position="84"/>
    </location>
</feature>
<evidence type="ECO:0000256" key="3">
    <source>
        <dbReference type="ARBA" id="ARBA00022723"/>
    </source>
</evidence>
<dbReference type="InterPro" id="IPR001841">
    <property type="entry name" value="Znf_RING"/>
</dbReference>
<dbReference type="CDD" id="cd02325">
    <property type="entry name" value="R3H"/>
    <property type="match status" value="1"/>
</dbReference>
<keyword evidence="3" id="KW-0479">Metal-binding</keyword>
<organism evidence="12 13">
    <name type="scientific">Trypanosoma brucei gambiense (strain MHOM/CI/86/DAL972)</name>
    <dbReference type="NCBI Taxonomy" id="679716"/>
    <lineage>
        <taxon>Eukaryota</taxon>
        <taxon>Discoba</taxon>
        <taxon>Euglenozoa</taxon>
        <taxon>Kinetoplastea</taxon>
        <taxon>Metakinetoplastina</taxon>
        <taxon>Trypanosomatida</taxon>
        <taxon>Trypanosomatidae</taxon>
        <taxon>Trypanosoma</taxon>
    </lineage>
</organism>
<dbReference type="OrthoDB" id="6512771at2759"/>
<dbReference type="CDD" id="cd06008">
    <property type="entry name" value="NF-X1-zinc-finger"/>
    <property type="match status" value="5"/>
</dbReference>
<evidence type="ECO:0000256" key="9">
    <source>
        <dbReference type="ARBA" id="ARBA00023242"/>
    </source>
</evidence>
<dbReference type="VEuPathDB" id="TriTrypDB:Tbg972.7.2230"/>
<dbReference type="EMBL" id="FN554970">
    <property type="protein sequence ID" value="CBH12258.1"/>
    <property type="molecule type" value="Genomic_DNA"/>
</dbReference>
<evidence type="ECO:0000256" key="10">
    <source>
        <dbReference type="PROSITE-ProRule" id="PRU00175"/>
    </source>
</evidence>
<dbReference type="InterPro" id="IPR001374">
    <property type="entry name" value="R3H_dom"/>
</dbReference>
<keyword evidence="9" id="KW-0539">Nucleus</keyword>
<dbReference type="Gene3D" id="3.30.1370.50">
    <property type="entry name" value="R3H-like domain"/>
    <property type="match status" value="1"/>
</dbReference>
<dbReference type="PANTHER" id="PTHR12360">
    <property type="entry name" value="NUCLEAR TRANSCRIPTION FACTOR, X-BOX BINDING 1 NFX1"/>
    <property type="match status" value="1"/>
</dbReference>
<reference evidence="13" key="1">
    <citation type="journal article" date="2010" name="PLoS Negl. Trop. Dis.">
        <title>The genome sequence of Trypanosoma brucei gambiense, causative agent of chronic human african trypanosomiasis.</title>
        <authorList>
            <person name="Jackson A.P."/>
            <person name="Sanders M."/>
            <person name="Berry A."/>
            <person name="McQuillan J."/>
            <person name="Aslett M.A."/>
            <person name="Quail M.A."/>
            <person name="Chukualim B."/>
            <person name="Capewell P."/>
            <person name="MacLeod A."/>
            <person name="Melville S.E."/>
            <person name="Gibson W."/>
            <person name="Barry J.D."/>
            <person name="Berriman M."/>
            <person name="Hertz-Fowler C."/>
        </authorList>
    </citation>
    <scope>NUCLEOTIDE SEQUENCE [LARGE SCALE GENOMIC DNA]</scope>
    <source>
        <strain evidence="13">MHOM/CI/86/DAL972</strain>
    </source>
</reference>
<gene>
    <name evidence="12" type="ORF">TbgDal_VII2230</name>
</gene>
<dbReference type="GO" id="GO:0005634">
    <property type="term" value="C:nucleus"/>
    <property type="evidence" value="ECO:0007669"/>
    <property type="project" value="UniProtKB-SubCell"/>
</dbReference>
<evidence type="ECO:0000256" key="6">
    <source>
        <dbReference type="ARBA" id="ARBA00022833"/>
    </source>
</evidence>
<dbReference type="GeneID" id="23862374"/>
<dbReference type="Pfam" id="PF01422">
    <property type="entry name" value="zf-NF-X1"/>
    <property type="match status" value="9"/>
</dbReference>
<dbReference type="KEGG" id="tbg:TbgDal_VII2230"/>
<keyword evidence="5 10" id="KW-0863">Zinc-finger</keyword>
<evidence type="ECO:0000256" key="7">
    <source>
        <dbReference type="ARBA" id="ARBA00023015"/>
    </source>
</evidence>
<dbReference type="InterPro" id="IPR000967">
    <property type="entry name" value="Znf_NFX1"/>
</dbReference>
<dbReference type="PANTHER" id="PTHR12360:SF12">
    <property type="entry name" value="TRANSCRIPTIONAL REPRESSOR NF-X1"/>
    <property type="match status" value="1"/>
</dbReference>
<dbReference type="AlphaFoldDB" id="C9ZSC0"/>
<evidence type="ECO:0000256" key="4">
    <source>
        <dbReference type="ARBA" id="ARBA00022737"/>
    </source>
</evidence>
<dbReference type="SMART" id="SM00438">
    <property type="entry name" value="ZnF_NFX"/>
    <property type="match status" value="8"/>
</dbReference>
<comment type="similarity">
    <text evidence="2">Belongs to the NFX1 family.</text>
</comment>
<evidence type="ECO:0000313" key="12">
    <source>
        <dbReference type="EMBL" id="CBH12258.1"/>
    </source>
</evidence>
<dbReference type="Pfam" id="PF01424">
    <property type="entry name" value="R3H"/>
    <property type="match status" value="1"/>
</dbReference>
<proteinExistence type="inferred from homology"/>
<keyword evidence="4" id="KW-0677">Repeat</keyword>
<protein>
    <recommendedName>
        <fullName evidence="11">RING-type domain-containing protein</fullName>
    </recommendedName>
</protein>
<dbReference type="GO" id="GO:0008270">
    <property type="term" value="F:zinc ion binding"/>
    <property type="evidence" value="ECO:0007669"/>
    <property type="project" value="UniProtKB-KW"/>
</dbReference>
<accession>C9ZSC0</accession>
<evidence type="ECO:0000256" key="2">
    <source>
        <dbReference type="ARBA" id="ARBA00007269"/>
    </source>
</evidence>
<keyword evidence="6" id="KW-0862">Zinc</keyword>
<dbReference type="RefSeq" id="XP_011774539.1">
    <property type="nucleotide sequence ID" value="XM_011776237.1"/>
</dbReference>
<sequence length="807" mass="88968">MNCSSAGDQDGSSYDAVVQRINGIAEQLKSLRYECANCLNKIRHDKAVFSCRDCYCIFHLYCIKRWAKEDASGDGNAFRCPHCQVVQRSELKYYCFCGKVRDPKYDPHITPHSCGETCGKARPNNCPHSCPLPCHPGPCVPCSAVSGPGSCGCGSTSYTWRCGQPDPLKTCDRFCGKMLSCGKHLCPDKCHHGACRGCSKQSTTSCHCGSEVRPMRCGSTVFSCGKVCGRELKCGVHHCERMCHEGTCPPCKTDPSVVATCPCGSVPLVVVRTRCSDPVPVCGNVCGRWLDCGEHKCDAKCHEGGCEPCQQQVAATCSCGKTQATLPCLMRRSFRCNKVCKAALSCGKHQCRARCCPARKGNNADAHCCRQVCNKKLSCGHNCMELCHRGPCPSCPNVVSERLLCRCGAEELMPPQPCGTKPPQCNRPCSVPLPCGHPTGSHICHFGDCPPCMFPVERLCAGGHRVVRNVPCSAESTTCTYKCGKQLSCGHKCVRFCHGGPCVDEQRPCGQPCGKIQDVCGHACASKCHGSANCPVCIVVEELHCECRRRVVQVSCGKLIQFKKEHQGQRYLIKCDAECLAVQRLEILSKRIKPHPPIKYSVFLWEAALTDVEQIRKFERILHTFVVGCEGVMCLGAMAAPKRAIVHNMCHYYHINSESVDSEPRRGCLLTRTPKTKLPDPLLSVAIATPEQHSPLFFMERICQEDKLVAAHVIVVNGEHANTVAIARVLHDFAGEFVCEEGGLNNGVRRLRLFFVQKAKRGEAYRHLQAVKPPFEFYIPSADDGKEFRKLQNPWSKITSWRERETR</sequence>
<dbReference type="PROSITE" id="PS50089">
    <property type="entry name" value="ZF_RING_2"/>
    <property type="match status" value="1"/>
</dbReference>
<keyword evidence="7" id="KW-0805">Transcription regulation</keyword>
<name>C9ZSC0_TRYB9</name>
<comment type="subcellular location">
    <subcellularLocation>
        <location evidence="1">Nucleus</location>
    </subcellularLocation>
</comment>
<dbReference type="InterPro" id="IPR034078">
    <property type="entry name" value="NFX1_fam"/>
</dbReference>
<dbReference type="GO" id="GO:0000981">
    <property type="term" value="F:DNA-binding transcription factor activity, RNA polymerase II-specific"/>
    <property type="evidence" value="ECO:0007669"/>
    <property type="project" value="TreeGrafter"/>
</dbReference>
<keyword evidence="8" id="KW-0804">Transcription</keyword>
<evidence type="ECO:0000259" key="11">
    <source>
        <dbReference type="PROSITE" id="PS50089"/>
    </source>
</evidence>
<evidence type="ECO:0000313" key="13">
    <source>
        <dbReference type="Proteomes" id="UP000002316"/>
    </source>
</evidence>
<dbReference type="Proteomes" id="UP000002316">
    <property type="component" value="Chromosome 7"/>
</dbReference>
<dbReference type="GO" id="GO:0000977">
    <property type="term" value="F:RNA polymerase II transcription regulatory region sequence-specific DNA binding"/>
    <property type="evidence" value="ECO:0007669"/>
    <property type="project" value="TreeGrafter"/>
</dbReference>
<evidence type="ECO:0000256" key="5">
    <source>
        <dbReference type="ARBA" id="ARBA00022771"/>
    </source>
</evidence>
<dbReference type="InterPro" id="IPR036867">
    <property type="entry name" value="R3H_dom_sf"/>
</dbReference>
<evidence type="ECO:0000256" key="8">
    <source>
        <dbReference type="ARBA" id="ARBA00023163"/>
    </source>
</evidence>